<gene>
    <name evidence="1" type="ORF">H8R94_01750</name>
</gene>
<organism evidence="1 2">
    <name type="scientific">Roseburia lenta</name>
    <dbReference type="NCBI Taxonomy" id="2763061"/>
    <lineage>
        <taxon>Bacteria</taxon>
        <taxon>Bacillati</taxon>
        <taxon>Bacillota</taxon>
        <taxon>Clostridia</taxon>
        <taxon>Lachnospirales</taxon>
        <taxon>Lachnospiraceae</taxon>
        <taxon>Roseburia</taxon>
    </lineage>
</organism>
<keyword evidence="2" id="KW-1185">Reference proteome</keyword>
<protein>
    <submittedName>
        <fullName evidence="1">Uncharacterized protein</fullName>
    </submittedName>
</protein>
<evidence type="ECO:0000313" key="2">
    <source>
        <dbReference type="Proteomes" id="UP000643810"/>
    </source>
</evidence>
<reference evidence="1 2" key="1">
    <citation type="submission" date="2020-08" db="EMBL/GenBank/DDBJ databases">
        <title>Genome public.</title>
        <authorList>
            <person name="Liu C."/>
            <person name="Sun Q."/>
        </authorList>
    </citation>
    <scope>NUCLEOTIDE SEQUENCE [LARGE SCALE GENOMIC DNA]</scope>
    <source>
        <strain evidence="1 2">NSJ-9</strain>
    </source>
</reference>
<dbReference type="EMBL" id="JACOPG010000001">
    <property type="protein sequence ID" value="MBC5685350.1"/>
    <property type="molecule type" value="Genomic_DNA"/>
</dbReference>
<dbReference type="Proteomes" id="UP000643810">
    <property type="component" value="Unassembled WGS sequence"/>
</dbReference>
<comment type="caution">
    <text evidence="1">The sequence shown here is derived from an EMBL/GenBank/DDBJ whole genome shotgun (WGS) entry which is preliminary data.</text>
</comment>
<proteinExistence type="predicted"/>
<evidence type="ECO:0000313" key="1">
    <source>
        <dbReference type="EMBL" id="MBC5685350.1"/>
    </source>
</evidence>
<name>A0ABR7GD40_9FIRM</name>
<sequence length="67" mass="7769">MRILRKGIKVVAKVWCVWLVCLLVISLAYQIKHYDHTSDEIENPVQVTDENVPTVGTETKEVDVWMK</sequence>
<accession>A0ABR7GD40</accession>
<dbReference type="RefSeq" id="WP_186853695.1">
    <property type="nucleotide sequence ID" value="NZ_JACOPG010000001.1"/>
</dbReference>